<evidence type="ECO:0000256" key="7">
    <source>
        <dbReference type="ARBA" id="ARBA00022692"/>
    </source>
</evidence>
<keyword evidence="7 15" id="KW-0812">Transmembrane</keyword>
<evidence type="ECO:0000256" key="14">
    <source>
        <dbReference type="SAM" id="MobiDB-lite"/>
    </source>
</evidence>
<evidence type="ECO:0000256" key="1">
    <source>
        <dbReference type="ARBA" id="ARBA00000085"/>
    </source>
</evidence>
<comment type="catalytic activity">
    <reaction evidence="1">
        <text>ATP + protein L-histidine = ADP + protein N-phospho-L-histidine.</text>
        <dbReference type="EC" id="2.7.13.3"/>
    </reaction>
</comment>
<organism evidence="17 18">
    <name type="scientific">Arthrobacter rhombi</name>
    <dbReference type="NCBI Taxonomy" id="71253"/>
    <lineage>
        <taxon>Bacteria</taxon>
        <taxon>Bacillati</taxon>
        <taxon>Actinomycetota</taxon>
        <taxon>Actinomycetes</taxon>
        <taxon>Micrococcales</taxon>
        <taxon>Micrococcaceae</taxon>
        <taxon>Arthrobacter</taxon>
    </lineage>
</organism>
<dbReference type="PRINTS" id="PR00344">
    <property type="entry name" value="BCTRLSENSOR"/>
</dbReference>
<evidence type="ECO:0000256" key="4">
    <source>
        <dbReference type="ARBA" id="ARBA00022475"/>
    </source>
</evidence>
<dbReference type="Gene3D" id="3.30.450.20">
    <property type="entry name" value="PAS domain"/>
    <property type="match status" value="2"/>
</dbReference>
<evidence type="ECO:0000256" key="5">
    <source>
        <dbReference type="ARBA" id="ARBA00022553"/>
    </source>
</evidence>
<dbReference type="SUPFAM" id="SSF55890">
    <property type="entry name" value="Sporulation response regulatory protein Spo0B"/>
    <property type="match status" value="1"/>
</dbReference>
<dbReference type="GO" id="GO:0005524">
    <property type="term" value="F:ATP binding"/>
    <property type="evidence" value="ECO:0007669"/>
    <property type="project" value="UniProtKB-KW"/>
</dbReference>
<dbReference type="Proteomes" id="UP000195913">
    <property type="component" value="Unassembled WGS sequence"/>
</dbReference>
<dbReference type="SUPFAM" id="SSF55874">
    <property type="entry name" value="ATPase domain of HSP90 chaperone/DNA topoisomerase II/histidine kinase"/>
    <property type="match status" value="1"/>
</dbReference>
<keyword evidence="9 17" id="KW-0418">Kinase</keyword>
<dbReference type="InterPro" id="IPR004358">
    <property type="entry name" value="Sig_transdc_His_kin-like_C"/>
</dbReference>
<reference evidence="17 18" key="1">
    <citation type="submission" date="2017-02" db="EMBL/GenBank/DDBJ databases">
        <authorList>
            <person name="Peterson S.W."/>
        </authorList>
    </citation>
    <scope>NUCLEOTIDE SEQUENCE [LARGE SCALE GENOMIC DNA]</scope>
    <source>
        <strain evidence="17 18">B Ar 00.02</strain>
    </source>
</reference>
<feature type="domain" description="Histidine kinase" evidence="16">
    <location>
        <begin position="361"/>
        <end position="586"/>
    </location>
</feature>
<dbReference type="EMBL" id="FUHW01000020">
    <property type="protein sequence ID" value="SJM56978.1"/>
    <property type="molecule type" value="Genomic_DNA"/>
</dbReference>
<evidence type="ECO:0000256" key="8">
    <source>
        <dbReference type="ARBA" id="ARBA00022741"/>
    </source>
</evidence>
<dbReference type="Gene3D" id="3.30.565.10">
    <property type="entry name" value="Histidine kinase-like ATPase, C-terminal domain"/>
    <property type="match status" value="1"/>
</dbReference>
<dbReference type="InterPro" id="IPR016120">
    <property type="entry name" value="Sig_transdc_His_kin_SpoOB"/>
</dbReference>
<protein>
    <recommendedName>
        <fullName evidence="3">histidine kinase</fullName>
        <ecNumber evidence="3">2.7.13.3</ecNumber>
    </recommendedName>
</protein>
<dbReference type="SUPFAM" id="SSF103190">
    <property type="entry name" value="Sensory domain-like"/>
    <property type="match status" value="1"/>
</dbReference>
<dbReference type="Pfam" id="PF02518">
    <property type="entry name" value="HATPase_c"/>
    <property type="match status" value="1"/>
</dbReference>
<evidence type="ECO:0000256" key="10">
    <source>
        <dbReference type="ARBA" id="ARBA00022840"/>
    </source>
</evidence>
<feature type="compositionally biased region" description="Basic and acidic residues" evidence="14">
    <location>
        <begin position="588"/>
        <end position="598"/>
    </location>
</feature>
<keyword evidence="4" id="KW-1003">Cell membrane</keyword>
<dbReference type="Pfam" id="PF14689">
    <property type="entry name" value="SPOB_a"/>
    <property type="match status" value="1"/>
</dbReference>
<keyword evidence="13 15" id="KW-0472">Membrane</keyword>
<dbReference type="GO" id="GO:0005886">
    <property type="term" value="C:plasma membrane"/>
    <property type="evidence" value="ECO:0007669"/>
    <property type="project" value="UniProtKB-SubCell"/>
</dbReference>
<evidence type="ECO:0000256" key="3">
    <source>
        <dbReference type="ARBA" id="ARBA00012438"/>
    </source>
</evidence>
<evidence type="ECO:0000256" key="2">
    <source>
        <dbReference type="ARBA" id="ARBA00004651"/>
    </source>
</evidence>
<sequence>MSPRTEPVDQTCRPAAPLRDEPARPRRKPWRVHLPGRNFAAQTLFLQLTVVFLVVVVTASVHGWLTYQHLGQEAEHRALSVARTVAAFSDVRAEVAELTAANIAQVPHSRLSNGPLVPLAKDLRARTGALFVVITDDEGIRLTHPNPEQLGQKVSTDPTEALSGYEVTNQERGTLGLSARAKVPIYAPDSQTTVVGEVSVGFAMDDILANLRSDILPVALTAISALGIGVLGSWLLGRRLRRLTLGLEPEEITALVQDQEAVLRGVDEGVIGVSAEGRITVLNAEAHSLLGLGADEDPVGSLLDEAGLPGSLSRLVQEAAPTSPSVEQMIDSRVLILSARAVRRQGHGQDLGTVIMLRDRTQLQSLTRQLQAVSAMTTALRAQRHEFANRLHTVSGLLGIGEHRQAEEYVGGILATGPLKFPMEQAELLTDQYLRAFIGAKSVEAAERGIHLRIGPETNVRGRVTAAHDVTTVIGNLIDNAIHAAVHGSNAERWVEVEVLDELTDDGGTLHLVVADSGDGTAEAERIFEGDFTTAASTPLATHGQGVGLPLCRQIARDRGGEVWLAEEGSPGGPGAVFCARLPGTVEHKKTPPLEGWHEQGSARTHRR</sequence>
<feature type="region of interest" description="Disordered" evidence="14">
    <location>
        <begin position="1"/>
        <end position="29"/>
    </location>
</feature>
<dbReference type="InterPro" id="IPR036890">
    <property type="entry name" value="HATPase_C_sf"/>
</dbReference>
<dbReference type="GO" id="GO:0000155">
    <property type="term" value="F:phosphorelay sensor kinase activity"/>
    <property type="evidence" value="ECO:0007669"/>
    <property type="project" value="InterPro"/>
</dbReference>
<accession>A0A1R4FM28</accession>
<evidence type="ECO:0000256" key="12">
    <source>
        <dbReference type="ARBA" id="ARBA00023012"/>
    </source>
</evidence>
<gene>
    <name evidence="17" type="ORF">FM101_04715</name>
</gene>
<comment type="subcellular location">
    <subcellularLocation>
        <location evidence="2">Cell membrane</location>
        <topology evidence="2">Multi-pass membrane protein</topology>
    </subcellularLocation>
</comment>
<proteinExistence type="predicted"/>
<dbReference type="InterPro" id="IPR033463">
    <property type="entry name" value="sCache_3"/>
</dbReference>
<feature type="transmembrane region" description="Helical" evidence="15">
    <location>
        <begin position="44"/>
        <end position="65"/>
    </location>
</feature>
<dbReference type="SMART" id="SM00387">
    <property type="entry name" value="HATPase_c"/>
    <property type="match status" value="1"/>
</dbReference>
<evidence type="ECO:0000313" key="17">
    <source>
        <dbReference type="EMBL" id="SJM56978.1"/>
    </source>
</evidence>
<evidence type="ECO:0000256" key="9">
    <source>
        <dbReference type="ARBA" id="ARBA00022777"/>
    </source>
</evidence>
<dbReference type="RefSeq" id="WP_086996151.1">
    <property type="nucleotide sequence ID" value="NZ_FUHW01000020.1"/>
</dbReference>
<keyword evidence="5" id="KW-0597">Phosphoprotein</keyword>
<keyword evidence="18" id="KW-1185">Reference proteome</keyword>
<evidence type="ECO:0000259" key="16">
    <source>
        <dbReference type="PROSITE" id="PS50109"/>
    </source>
</evidence>
<keyword evidence="12" id="KW-0902">Two-component regulatory system</keyword>
<dbReference type="GO" id="GO:0006355">
    <property type="term" value="P:regulation of DNA-templated transcription"/>
    <property type="evidence" value="ECO:0007669"/>
    <property type="project" value="InterPro"/>
</dbReference>
<dbReference type="InterPro" id="IPR029151">
    <property type="entry name" value="Sensor-like_sf"/>
</dbReference>
<name>A0A1R4FM28_9MICC</name>
<dbReference type="EC" id="2.7.13.3" evidence="3"/>
<evidence type="ECO:0000256" key="13">
    <source>
        <dbReference type="ARBA" id="ARBA00023136"/>
    </source>
</evidence>
<dbReference type="AlphaFoldDB" id="A0A1R4FM28"/>
<dbReference type="Gene3D" id="1.10.287.130">
    <property type="match status" value="1"/>
</dbReference>
<dbReference type="InterPro" id="IPR013767">
    <property type="entry name" value="PAS_fold"/>
</dbReference>
<evidence type="ECO:0000313" key="18">
    <source>
        <dbReference type="Proteomes" id="UP000195913"/>
    </source>
</evidence>
<feature type="region of interest" description="Disordered" evidence="14">
    <location>
        <begin position="588"/>
        <end position="608"/>
    </location>
</feature>
<dbReference type="InterPro" id="IPR039506">
    <property type="entry name" value="SPOB_a"/>
</dbReference>
<dbReference type="PANTHER" id="PTHR43547:SF10">
    <property type="entry name" value="SENSOR HISTIDINE KINASE DCUS"/>
    <property type="match status" value="1"/>
</dbReference>
<dbReference type="PANTHER" id="PTHR43547">
    <property type="entry name" value="TWO-COMPONENT HISTIDINE KINASE"/>
    <property type="match status" value="1"/>
</dbReference>
<dbReference type="Pfam" id="PF17203">
    <property type="entry name" value="sCache_3_2"/>
    <property type="match status" value="1"/>
</dbReference>
<dbReference type="PROSITE" id="PS50109">
    <property type="entry name" value="HIS_KIN"/>
    <property type="match status" value="1"/>
</dbReference>
<dbReference type="InterPro" id="IPR005467">
    <property type="entry name" value="His_kinase_dom"/>
</dbReference>
<evidence type="ECO:0000256" key="15">
    <source>
        <dbReference type="SAM" id="Phobius"/>
    </source>
</evidence>
<keyword evidence="10" id="KW-0067">ATP-binding</keyword>
<evidence type="ECO:0000256" key="11">
    <source>
        <dbReference type="ARBA" id="ARBA00022989"/>
    </source>
</evidence>
<evidence type="ECO:0000256" key="6">
    <source>
        <dbReference type="ARBA" id="ARBA00022679"/>
    </source>
</evidence>
<feature type="transmembrane region" description="Helical" evidence="15">
    <location>
        <begin position="215"/>
        <end position="236"/>
    </location>
</feature>
<dbReference type="InterPro" id="IPR003594">
    <property type="entry name" value="HATPase_dom"/>
</dbReference>
<keyword evidence="8" id="KW-0547">Nucleotide-binding</keyword>
<keyword evidence="11 15" id="KW-1133">Transmembrane helix</keyword>
<dbReference type="Pfam" id="PF00989">
    <property type="entry name" value="PAS"/>
    <property type="match status" value="1"/>
</dbReference>
<keyword evidence="6" id="KW-0808">Transferase</keyword>